<feature type="compositionally biased region" description="Basic and acidic residues" evidence="7">
    <location>
        <begin position="317"/>
        <end position="328"/>
    </location>
</feature>
<feature type="transmembrane region" description="Helical" evidence="8">
    <location>
        <begin position="670"/>
        <end position="692"/>
    </location>
</feature>
<dbReference type="AlphaFoldDB" id="A0AB39UMF9"/>
<keyword evidence="8" id="KW-1133">Transmembrane helix</keyword>
<evidence type="ECO:0000256" key="4">
    <source>
        <dbReference type="ARBA" id="ARBA00022741"/>
    </source>
</evidence>
<feature type="transmembrane region" description="Helical" evidence="8">
    <location>
        <begin position="546"/>
        <end position="568"/>
    </location>
</feature>
<dbReference type="SMART" id="SM00220">
    <property type="entry name" value="S_TKc"/>
    <property type="match status" value="1"/>
</dbReference>
<evidence type="ECO:0000256" key="1">
    <source>
        <dbReference type="ARBA" id="ARBA00012513"/>
    </source>
</evidence>
<name>A0AB39UMF9_9BIFI</name>
<keyword evidence="5 12" id="KW-0418">Kinase</keyword>
<keyword evidence="8" id="KW-0472">Membrane</keyword>
<dbReference type="CDD" id="cd14014">
    <property type="entry name" value="STKc_PknB_like"/>
    <property type="match status" value="1"/>
</dbReference>
<dbReference type="EMBL" id="CP129675">
    <property type="protein sequence ID" value="XDS46390.1"/>
    <property type="molecule type" value="Genomic_DNA"/>
</dbReference>
<sequence length="701" mass="75809">MDDLSMVNLQPGEQIGGYTLIAPLGGGAMGSVWKVRDDGGQLHAMKILRDSLNDERSLVSTTVDRFAASGTSETVTARERLRREAMALQRVHHPGVCEIVDMELDDALAFIVTELIEGNNLRDDIAENGRYIGDDLERLASKLMDAVHAVHHAGIVHRDIKPTNVMIAATGPILVDFGIAMGEGESHVTRTGLVMGTPGFIAPEIIDGAESSALTDWWSVSAVLAYAATGKAVFGTRPMMTVLEREASGNADLSGLPDRTQAAFRQALSPNPEERCTPDELLHAITVDALAPQLWNQAIENQESSTALLGKNPNGEIIDKDSRLHHSPDPLQNQSPENPSDQASGTQMMRPFGIASLADGQHDDESPAIAPTAALGDLPADSSPYETNPRTLWGMNGAESDGYRADEDPAPVGYGEGYQADEPGEPYEEPYEKPLDADGDPWQSNVTDTQPDVPERERDLYQHRGSIVLMAIAAFVTPMFALLPIYAFMISCLGLWICVCMGMATDAQLNREERRGGFRNRSDVLVALTTMPWHVARSFIVMVSRALVQIIMLTIVIGLSTVALSLPTTRHTMQLGTLTFRIPLPSDSAVSATGLIIAGGMLLAWIITTAGPLSGTIRLGAGRLRGRYLHIDERDSPNEHGRDRDDAIRYDAAQDLQTAHDAFSPIASRVLFFVWIAAFAAVLAALAGSPAIDWNPLQAIY</sequence>
<dbReference type="PROSITE" id="PS50011">
    <property type="entry name" value="PROTEIN_KINASE_DOM"/>
    <property type="match status" value="1"/>
</dbReference>
<accession>A0AB39UMF9</accession>
<dbReference type="GO" id="GO:0004674">
    <property type="term" value="F:protein serine/threonine kinase activity"/>
    <property type="evidence" value="ECO:0007669"/>
    <property type="project" value="UniProtKB-KW"/>
</dbReference>
<dbReference type="PROSITE" id="PS00108">
    <property type="entry name" value="PROTEIN_KINASE_ST"/>
    <property type="match status" value="1"/>
</dbReference>
<keyword evidence="6" id="KW-0067">ATP-binding</keyword>
<feature type="transmembrane region" description="Helical" evidence="8">
    <location>
        <begin position="466"/>
        <end position="487"/>
    </location>
</feature>
<evidence type="ECO:0000256" key="7">
    <source>
        <dbReference type="SAM" id="MobiDB-lite"/>
    </source>
</evidence>
<feature type="transmembrane region" description="Helical" evidence="8">
    <location>
        <begin position="588"/>
        <end position="608"/>
    </location>
</feature>
<evidence type="ECO:0000256" key="6">
    <source>
        <dbReference type="ARBA" id="ARBA00022840"/>
    </source>
</evidence>
<dbReference type="SUPFAM" id="SSF56112">
    <property type="entry name" value="Protein kinase-like (PK-like)"/>
    <property type="match status" value="1"/>
</dbReference>
<feature type="region of interest" description="Disordered" evidence="7">
    <location>
        <begin position="305"/>
        <end position="453"/>
    </location>
</feature>
<evidence type="ECO:0000256" key="3">
    <source>
        <dbReference type="ARBA" id="ARBA00022679"/>
    </source>
</evidence>
<feature type="domain" description="Protein kinase" evidence="9">
    <location>
        <begin position="18"/>
        <end position="286"/>
    </location>
</feature>
<evidence type="ECO:0000313" key="11">
    <source>
        <dbReference type="EMBL" id="XDS48830.1"/>
    </source>
</evidence>
<evidence type="ECO:0000256" key="5">
    <source>
        <dbReference type="ARBA" id="ARBA00022777"/>
    </source>
</evidence>
<dbReference type="GO" id="GO:0005524">
    <property type="term" value="F:ATP binding"/>
    <property type="evidence" value="ECO:0007669"/>
    <property type="project" value="UniProtKB-KW"/>
</dbReference>
<dbReference type="InterPro" id="IPR008271">
    <property type="entry name" value="Ser/Thr_kinase_AS"/>
</dbReference>
<dbReference type="KEGG" id="bfk:QN062_06525"/>
<evidence type="ECO:0000256" key="8">
    <source>
        <dbReference type="SAM" id="Phobius"/>
    </source>
</evidence>
<dbReference type="InterPro" id="IPR000719">
    <property type="entry name" value="Prot_kinase_dom"/>
</dbReference>
<dbReference type="EMBL" id="CP129683">
    <property type="protein sequence ID" value="XDS50056.1"/>
    <property type="molecule type" value="Genomic_DNA"/>
</dbReference>
<keyword evidence="8" id="KW-0812">Transmembrane</keyword>
<dbReference type="Pfam" id="PF00069">
    <property type="entry name" value="Pkinase"/>
    <property type="match status" value="1"/>
</dbReference>
<dbReference type="InterPro" id="IPR011009">
    <property type="entry name" value="Kinase-like_dom_sf"/>
</dbReference>
<dbReference type="RefSeq" id="WP_369341028.1">
    <property type="nucleotide sequence ID" value="NZ_CP129675.1"/>
</dbReference>
<gene>
    <name evidence="12" type="ORF">QN062_06525</name>
    <name evidence="11" type="ORF">QN216_00720</name>
    <name evidence="10" type="ORF">QN217_09725</name>
</gene>
<dbReference type="PANTHER" id="PTHR43289:SF6">
    <property type="entry name" value="SERINE_THREONINE-PROTEIN KINASE NEKL-3"/>
    <property type="match status" value="1"/>
</dbReference>
<keyword evidence="4" id="KW-0547">Nucleotide-binding</keyword>
<feature type="compositionally biased region" description="Polar residues" evidence="7">
    <location>
        <begin position="330"/>
        <end position="347"/>
    </location>
</feature>
<reference evidence="12" key="1">
    <citation type="submission" date="2023-07" db="EMBL/GenBank/DDBJ databases">
        <title>Bifidobacterium aquikefiriaerophilum sp. nov. and Bifidobacterium eccum sp. nov., isolated from water kefir.</title>
        <authorList>
            <person name="Breselge S."/>
            <person name="Bellassi P."/>
            <person name="Barcenilla C."/>
            <person name="Alvarez-Ordonez A."/>
            <person name="Morelli L."/>
            <person name="Cotter P.D."/>
        </authorList>
    </citation>
    <scope>NUCLEOTIDE SEQUENCE</scope>
    <source>
        <strain evidence="12">WK012_4_13</strain>
        <strain evidence="11">WK013_4_14</strain>
        <strain evidence="10">WK048_4_13</strain>
    </source>
</reference>
<dbReference type="EC" id="2.7.11.1" evidence="1"/>
<keyword evidence="2" id="KW-0723">Serine/threonine-protein kinase</keyword>
<keyword evidence="3 12" id="KW-0808">Transferase</keyword>
<evidence type="ECO:0000313" key="10">
    <source>
        <dbReference type="EMBL" id="XDS46390.1"/>
    </source>
</evidence>
<dbReference type="EMBL" id="CP129682">
    <property type="protein sequence ID" value="XDS48830.1"/>
    <property type="molecule type" value="Genomic_DNA"/>
</dbReference>
<dbReference type="PANTHER" id="PTHR43289">
    <property type="entry name" value="MITOGEN-ACTIVATED PROTEIN KINASE KINASE KINASE 20-RELATED"/>
    <property type="match status" value="1"/>
</dbReference>
<protein>
    <recommendedName>
        <fullName evidence="1">non-specific serine/threonine protein kinase</fullName>
        <ecNumber evidence="1">2.7.11.1</ecNumber>
    </recommendedName>
</protein>
<evidence type="ECO:0000313" key="12">
    <source>
        <dbReference type="EMBL" id="XDS50056.1"/>
    </source>
</evidence>
<proteinExistence type="predicted"/>
<evidence type="ECO:0000259" key="9">
    <source>
        <dbReference type="PROSITE" id="PS50011"/>
    </source>
</evidence>
<dbReference type="Gene3D" id="3.30.200.20">
    <property type="entry name" value="Phosphorylase Kinase, domain 1"/>
    <property type="match status" value="1"/>
</dbReference>
<organism evidence="12">
    <name type="scientific">Bifidobacterium fermentum</name>
    <dbReference type="NCBI Taxonomy" id="3059035"/>
    <lineage>
        <taxon>Bacteria</taxon>
        <taxon>Bacillati</taxon>
        <taxon>Actinomycetota</taxon>
        <taxon>Actinomycetes</taxon>
        <taxon>Bifidobacteriales</taxon>
        <taxon>Bifidobacteriaceae</taxon>
        <taxon>Bifidobacterium</taxon>
    </lineage>
</organism>
<evidence type="ECO:0000256" key="2">
    <source>
        <dbReference type="ARBA" id="ARBA00022527"/>
    </source>
</evidence>
<dbReference type="Gene3D" id="1.10.510.10">
    <property type="entry name" value="Transferase(Phosphotransferase) domain 1"/>
    <property type="match status" value="1"/>
</dbReference>